<gene>
    <name evidence="2" type="ORF">HK12_01580</name>
</gene>
<organism evidence="2 3">
    <name type="scientific">Acetobacter orientalis</name>
    <dbReference type="NCBI Taxonomy" id="146474"/>
    <lineage>
        <taxon>Bacteria</taxon>
        <taxon>Pseudomonadati</taxon>
        <taxon>Pseudomonadota</taxon>
        <taxon>Alphaproteobacteria</taxon>
        <taxon>Acetobacterales</taxon>
        <taxon>Acetobacteraceae</taxon>
        <taxon>Acetobacter</taxon>
    </lineage>
</organism>
<dbReference type="Proteomes" id="UP000194639">
    <property type="component" value="Unassembled WGS sequence"/>
</dbReference>
<dbReference type="EMBL" id="JOMO01000012">
    <property type="protein sequence ID" value="OUI84014.1"/>
    <property type="molecule type" value="Genomic_DNA"/>
</dbReference>
<protein>
    <submittedName>
        <fullName evidence="2">Uncharacterized protein</fullName>
    </submittedName>
</protein>
<evidence type="ECO:0000256" key="1">
    <source>
        <dbReference type="SAM" id="MobiDB-lite"/>
    </source>
</evidence>
<comment type="caution">
    <text evidence="2">The sequence shown here is derived from an EMBL/GenBank/DDBJ whole genome shotgun (WGS) entry which is preliminary data.</text>
</comment>
<dbReference type="AlphaFoldDB" id="A0A252A491"/>
<proteinExistence type="predicted"/>
<evidence type="ECO:0000313" key="3">
    <source>
        <dbReference type="Proteomes" id="UP000194639"/>
    </source>
</evidence>
<sequence>MTDTRHSSLPLSPRTRFSWRNVMRAGSVLAVLAVAACAQSPEKKAEQAALEAAKTDPDFCYSAKYDGLLVQAWQRAHATNAATQQDTGKADPATLPPVSVNGATVMPELSVPPYSRRSCRMSIKVGNAAPESGFLAFTYLTRNGQTQSALAEWFPDSVVTEKYDATMEQIKAGVDMSNPDLKTCLARYPGFETESSDPMVKKAAFDLRAHLIRRCMANKVALRNLYSDLYFIHR</sequence>
<evidence type="ECO:0000313" key="2">
    <source>
        <dbReference type="EMBL" id="OUI84014.1"/>
    </source>
</evidence>
<reference evidence="2 3" key="1">
    <citation type="submission" date="2014-06" db="EMBL/GenBank/DDBJ databases">
        <authorList>
            <person name="Ju J."/>
            <person name="Zhang J."/>
        </authorList>
    </citation>
    <scope>NUCLEOTIDE SEQUENCE [LARGE SCALE GENOMIC DNA]</scope>
    <source>
        <strain evidence="2">DmW_045</strain>
    </source>
</reference>
<dbReference type="RefSeq" id="WP_086551937.1">
    <property type="nucleotide sequence ID" value="NZ_CP171013.1"/>
</dbReference>
<feature type="region of interest" description="Disordered" evidence="1">
    <location>
        <begin position="81"/>
        <end position="101"/>
    </location>
</feature>
<name>A0A252A491_9PROT</name>
<accession>A0A252A491</accession>